<evidence type="ECO:0000313" key="1">
    <source>
        <dbReference type="EMBL" id="MBB5365318.1"/>
    </source>
</evidence>
<accession>A0A7W8JYT4</accession>
<protein>
    <submittedName>
        <fullName evidence="1">Uncharacterized protein</fullName>
    </submittedName>
</protein>
<evidence type="ECO:0000313" key="2">
    <source>
        <dbReference type="Proteomes" id="UP000552709"/>
    </source>
</evidence>
<proteinExistence type="predicted"/>
<dbReference type="Proteomes" id="UP000552709">
    <property type="component" value="Unassembled WGS sequence"/>
</dbReference>
<gene>
    <name evidence="1" type="ORF">HNQ08_004439</name>
</gene>
<sequence>MAGPGRVLQVLAMAVSPPTLASGLAAGERHSPG</sequence>
<comment type="caution">
    <text evidence="1">The sequence shown here is derived from an EMBL/GenBank/DDBJ whole genome shotgun (WGS) entry which is preliminary data.</text>
</comment>
<name>A0A7W8JYT4_9DEIO</name>
<dbReference type="AlphaFoldDB" id="A0A7W8JYT4"/>
<dbReference type="EMBL" id="JACHFL010000017">
    <property type="protein sequence ID" value="MBB5365318.1"/>
    <property type="molecule type" value="Genomic_DNA"/>
</dbReference>
<organism evidence="1 2">
    <name type="scientific">Deinococcus humi</name>
    <dbReference type="NCBI Taxonomy" id="662880"/>
    <lineage>
        <taxon>Bacteria</taxon>
        <taxon>Thermotogati</taxon>
        <taxon>Deinococcota</taxon>
        <taxon>Deinococci</taxon>
        <taxon>Deinococcales</taxon>
        <taxon>Deinococcaceae</taxon>
        <taxon>Deinococcus</taxon>
    </lineage>
</organism>
<keyword evidence="2" id="KW-1185">Reference proteome</keyword>
<reference evidence="1 2" key="1">
    <citation type="submission" date="2020-08" db="EMBL/GenBank/DDBJ databases">
        <title>Genomic Encyclopedia of Type Strains, Phase IV (KMG-IV): sequencing the most valuable type-strain genomes for metagenomic binning, comparative biology and taxonomic classification.</title>
        <authorList>
            <person name="Goeker M."/>
        </authorList>
    </citation>
    <scope>NUCLEOTIDE SEQUENCE [LARGE SCALE GENOMIC DNA]</scope>
    <source>
        <strain evidence="1 2">DSM 27939</strain>
    </source>
</reference>